<accession>Q1DAG2</accession>
<keyword evidence="2" id="KW-1185">Reference proteome</keyword>
<sequence length="33" mass="3777">MKSVGRAAFMTCRFLWLTRQCSSSACTSFRESQ</sequence>
<organism evidence="1 2">
    <name type="scientific">Myxococcus xanthus (strain DK1622)</name>
    <dbReference type="NCBI Taxonomy" id="246197"/>
    <lineage>
        <taxon>Bacteria</taxon>
        <taxon>Pseudomonadati</taxon>
        <taxon>Myxococcota</taxon>
        <taxon>Myxococcia</taxon>
        <taxon>Myxococcales</taxon>
        <taxon>Cystobacterineae</taxon>
        <taxon>Myxococcaceae</taxon>
        <taxon>Myxococcus</taxon>
    </lineage>
</organism>
<dbReference type="AlphaFoldDB" id="Q1DAG2"/>
<dbReference type="KEGG" id="mxa:MXAN_2138"/>
<gene>
    <name evidence="1" type="ordered locus">MXAN_2138</name>
</gene>
<dbReference type="HOGENOM" id="CLU_3382846_0_0_7"/>
<protein>
    <submittedName>
        <fullName evidence="1">Uncharacterized protein</fullName>
    </submittedName>
</protein>
<dbReference type="EMBL" id="CP000113">
    <property type="protein sequence ID" value="ABF90754.1"/>
    <property type="molecule type" value="Genomic_DNA"/>
</dbReference>
<proteinExistence type="predicted"/>
<reference evidence="1 2" key="1">
    <citation type="journal article" date="2006" name="Proc. Natl. Acad. Sci. U.S.A.">
        <title>Evolution of sensory complexity recorded in a myxobacterial genome.</title>
        <authorList>
            <person name="Goldman B.S."/>
            <person name="Nierman W.C."/>
            <person name="Kaiser D."/>
            <person name="Slater S.C."/>
            <person name="Durkin A.S."/>
            <person name="Eisen J.A."/>
            <person name="Ronning C.M."/>
            <person name="Barbazuk W.B."/>
            <person name="Blanchard M."/>
            <person name="Field C."/>
            <person name="Halling C."/>
            <person name="Hinkle G."/>
            <person name="Iartchuk O."/>
            <person name="Kim H.S."/>
            <person name="Mackenzie C."/>
            <person name="Madupu R."/>
            <person name="Miller N."/>
            <person name="Shvartsbeyn A."/>
            <person name="Sullivan S.A."/>
            <person name="Vaudin M."/>
            <person name="Wiegand R."/>
            <person name="Kaplan H.B."/>
        </authorList>
    </citation>
    <scope>NUCLEOTIDE SEQUENCE [LARGE SCALE GENOMIC DNA]</scope>
    <source>
        <strain evidence="2">DK1622</strain>
    </source>
</reference>
<dbReference type="Proteomes" id="UP000002402">
    <property type="component" value="Chromosome"/>
</dbReference>
<dbReference type="EnsemblBacteria" id="ABF90754">
    <property type="protein sequence ID" value="ABF90754"/>
    <property type="gene ID" value="MXAN_2138"/>
</dbReference>
<evidence type="ECO:0000313" key="2">
    <source>
        <dbReference type="Proteomes" id="UP000002402"/>
    </source>
</evidence>
<name>Q1DAG2_MYXXD</name>
<evidence type="ECO:0000313" key="1">
    <source>
        <dbReference type="EMBL" id="ABF90754.1"/>
    </source>
</evidence>